<accession>D7FZF5</accession>
<keyword evidence="3" id="KW-1185">Reference proteome</keyword>
<reference evidence="2 3" key="1">
    <citation type="journal article" date="2010" name="Nature">
        <title>The Ectocarpus genome and the independent evolution of multicellularity in brown algae.</title>
        <authorList>
            <person name="Cock J.M."/>
            <person name="Sterck L."/>
            <person name="Rouze P."/>
            <person name="Scornet D."/>
            <person name="Allen A.E."/>
            <person name="Amoutzias G."/>
            <person name="Anthouard V."/>
            <person name="Artiguenave F."/>
            <person name="Aury J.M."/>
            <person name="Badger J.H."/>
            <person name="Beszteri B."/>
            <person name="Billiau K."/>
            <person name="Bonnet E."/>
            <person name="Bothwell J.H."/>
            <person name="Bowler C."/>
            <person name="Boyen C."/>
            <person name="Brownlee C."/>
            <person name="Carrano C.J."/>
            <person name="Charrier B."/>
            <person name="Cho G.Y."/>
            <person name="Coelho S.M."/>
            <person name="Collen J."/>
            <person name="Corre E."/>
            <person name="Da Silva C."/>
            <person name="Delage L."/>
            <person name="Delaroque N."/>
            <person name="Dittami S.M."/>
            <person name="Doulbeau S."/>
            <person name="Elias M."/>
            <person name="Farnham G."/>
            <person name="Gachon C.M."/>
            <person name="Gschloessl B."/>
            <person name="Heesch S."/>
            <person name="Jabbari K."/>
            <person name="Jubin C."/>
            <person name="Kawai H."/>
            <person name="Kimura K."/>
            <person name="Kloareg B."/>
            <person name="Kupper F.C."/>
            <person name="Lang D."/>
            <person name="Le Bail A."/>
            <person name="Leblanc C."/>
            <person name="Lerouge P."/>
            <person name="Lohr M."/>
            <person name="Lopez P.J."/>
            <person name="Martens C."/>
            <person name="Maumus F."/>
            <person name="Michel G."/>
            <person name="Miranda-Saavedra D."/>
            <person name="Morales J."/>
            <person name="Moreau H."/>
            <person name="Motomura T."/>
            <person name="Nagasato C."/>
            <person name="Napoli C.A."/>
            <person name="Nelson D.R."/>
            <person name="Nyvall-Collen P."/>
            <person name="Peters A.F."/>
            <person name="Pommier C."/>
            <person name="Potin P."/>
            <person name="Poulain J."/>
            <person name="Quesneville H."/>
            <person name="Read B."/>
            <person name="Rensing S.A."/>
            <person name="Ritter A."/>
            <person name="Rousvoal S."/>
            <person name="Samanta M."/>
            <person name="Samson G."/>
            <person name="Schroeder D.C."/>
            <person name="Segurens B."/>
            <person name="Strittmatter M."/>
            <person name="Tonon T."/>
            <person name="Tregear J.W."/>
            <person name="Valentin K."/>
            <person name="von Dassow P."/>
            <person name="Yamagishi T."/>
            <person name="Van de Peer Y."/>
            <person name="Wincker P."/>
        </authorList>
    </citation>
    <scope>NUCLEOTIDE SEQUENCE [LARGE SCALE GENOMIC DNA]</scope>
    <source>
        <strain evidence="3">Ec32 / CCAP1310/4</strain>
    </source>
</reference>
<dbReference type="Proteomes" id="UP000002630">
    <property type="component" value="Linkage Group LG33"/>
</dbReference>
<dbReference type="PANTHER" id="PTHR28608">
    <property type="entry name" value="INTEGRATOR COMPLEX SUBUNIT 2"/>
    <property type="match status" value="1"/>
</dbReference>
<dbReference type="GO" id="GO:0032039">
    <property type="term" value="C:integrator complex"/>
    <property type="evidence" value="ECO:0007669"/>
    <property type="project" value="InterPro"/>
</dbReference>
<feature type="compositionally biased region" description="Pro residues" evidence="1">
    <location>
        <begin position="262"/>
        <end position="274"/>
    </location>
</feature>
<evidence type="ECO:0000313" key="3">
    <source>
        <dbReference type="Proteomes" id="UP000002630"/>
    </source>
</evidence>
<dbReference type="InParanoid" id="D7FZF5"/>
<gene>
    <name evidence="2" type="ORF">Esi_0367_0006</name>
</gene>
<protein>
    <submittedName>
        <fullName evidence="2">Uncharacterized protein</fullName>
    </submittedName>
</protein>
<dbReference type="OrthoDB" id="10402821at2759"/>
<dbReference type="EMBL" id="FN649758">
    <property type="protein sequence ID" value="CBJ32772.1"/>
    <property type="molecule type" value="Genomic_DNA"/>
</dbReference>
<name>D7FZF5_ECTSI</name>
<dbReference type="PANTHER" id="PTHR28608:SF1">
    <property type="entry name" value="INTEGRATOR COMPLEX SUBUNIT 2"/>
    <property type="match status" value="1"/>
</dbReference>
<proteinExistence type="predicted"/>
<dbReference type="GO" id="GO:0034472">
    <property type="term" value="P:snRNA 3'-end processing"/>
    <property type="evidence" value="ECO:0007669"/>
    <property type="project" value="TreeGrafter"/>
</dbReference>
<dbReference type="EMBL" id="FN648561">
    <property type="protein sequence ID" value="CBJ32772.1"/>
    <property type="molecule type" value="Genomic_DNA"/>
</dbReference>
<feature type="region of interest" description="Disordered" evidence="1">
    <location>
        <begin position="257"/>
        <end position="278"/>
    </location>
</feature>
<organism evidence="2 3">
    <name type="scientific">Ectocarpus siliculosus</name>
    <name type="common">Brown alga</name>
    <name type="synonym">Conferva siliculosa</name>
    <dbReference type="NCBI Taxonomy" id="2880"/>
    <lineage>
        <taxon>Eukaryota</taxon>
        <taxon>Sar</taxon>
        <taxon>Stramenopiles</taxon>
        <taxon>Ochrophyta</taxon>
        <taxon>PX clade</taxon>
        <taxon>Phaeophyceae</taxon>
        <taxon>Ectocarpales</taxon>
        <taxon>Ectocarpaceae</taxon>
        <taxon>Ectocarpus</taxon>
    </lineage>
</organism>
<evidence type="ECO:0000256" key="1">
    <source>
        <dbReference type="SAM" id="MobiDB-lite"/>
    </source>
</evidence>
<dbReference type="AlphaFoldDB" id="D7FZF5"/>
<dbReference type="InterPro" id="IPR029321">
    <property type="entry name" value="INTS2"/>
</dbReference>
<sequence>MIRLTAREAWAERAVDGGGGGGGGCRDEGLASLHAFMLPAVMDVCPELFCPEQRGNSCDDNHYGDAVDGTAVVEAPSGSFVSGQEITPHPLDKAFVRRATGAVVAAPGGAVDVLRALLACPVPALLSTAEDVLKGVLPKVAGPDFPRRSSVASLCCNVWMRLYDAHPHGQAMETWTLNALLQTDAEAPLPRAVTYETMCREPVLVFRCRGEAVLAKNSRWEMVCASARRRNDKAASEAAAAAAAAATAAAAAAAASAAAAGGPPPPPPPPPPPAWEDVEEGTATVDGRMMSLVQQAIVARCLLVVALGGAGVSGGGSAKEEREGGVVVFGDGIATRAQTLPTEAFKLLLDGVPASRGTTRHLGDVMGQQSWEARAFGVQASALLAERFPTEEACLLCKGALHVLSSMCDSEAQAPRGTLNALAAGSAAAGGGGGGGGGGAGNGGAPSTALLACGMPPSGLVRETFSFAVNICQAFPSLKGDTVSLIESILKKQVGRDGLGMGGVGDGVTTATCVGTVGVREG</sequence>
<evidence type="ECO:0000313" key="2">
    <source>
        <dbReference type="EMBL" id="CBJ32772.1"/>
    </source>
</evidence>
<dbReference type="SUPFAM" id="SSF101447">
    <property type="entry name" value="Formin homology 2 domain (FH2 domain)"/>
    <property type="match status" value="1"/>
</dbReference>